<keyword evidence="1" id="KW-0812">Transmembrane</keyword>
<dbReference type="EMBL" id="NCKV01005833">
    <property type="protein sequence ID" value="RWS23817.1"/>
    <property type="molecule type" value="Genomic_DNA"/>
</dbReference>
<proteinExistence type="predicted"/>
<gene>
    <name evidence="2" type="ORF">B4U80_13313</name>
</gene>
<evidence type="ECO:0000313" key="2">
    <source>
        <dbReference type="EMBL" id="RWS23817.1"/>
    </source>
</evidence>
<sequence>MWFLANNYLFNTSEPKEKERVKLKSFNRPTKLDSSLPVMNSALKCLYDDVCFVSADVVASFTLQIEENNDIEITCHFLEQTKDLFAVVEVRKTGESLYFVIDVQVPILENDTKSIDAAWRSGDNMVYVFRGDTFIVFNYWLTGSKLTLSVTGNGYLGSFGIYEQSIDAVATINRKGYFFVSGWFYEIDELKKTNKQLIKKFALTDFFDAEDYCYTHDKTTFDNLKQRYAIWGQQTTHKTIAKYSSTSTEHTTAKYPSTATKTKSGTYALILLVVLLAAATICCMVFYYKHKSQEQQVKTGLQNQKLKNFNISRGPTQTSQEAKSVEVDYETNTFPSHEHSVVRTKSSTESPVANLNLKPKHKIMAKKA</sequence>
<keyword evidence="1" id="KW-1133">Transmembrane helix</keyword>
<organism evidence="2 3">
    <name type="scientific">Leptotrombidium deliense</name>
    <dbReference type="NCBI Taxonomy" id="299467"/>
    <lineage>
        <taxon>Eukaryota</taxon>
        <taxon>Metazoa</taxon>
        <taxon>Ecdysozoa</taxon>
        <taxon>Arthropoda</taxon>
        <taxon>Chelicerata</taxon>
        <taxon>Arachnida</taxon>
        <taxon>Acari</taxon>
        <taxon>Acariformes</taxon>
        <taxon>Trombidiformes</taxon>
        <taxon>Prostigmata</taxon>
        <taxon>Anystina</taxon>
        <taxon>Parasitengona</taxon>
        <taxon>Trombiculoidea</taxon>
        <taxon>Trombiculidae</taxon>
        <taxon>Leptotrombidium</taxon>
    </lineage>
</organism>
<name>A0A443S8I4_9ACAR</name>
<feature type="transmembrane region" description="Helical" evidence="1">
    <location>
        <begin position="267"/>
        <end position="288"/>
    </location>
</feature>
<reference evidence="2 3" key="1">
    <citation type="journal article" date="2018" name="Gigascience">
        <title>Genomes of trombidid mites reveal novel predicted allergens and laterally-transferred genes associated with secondary metabolism.</title>
        <authorList>
            <person name="Dong X."/>
            <person name="Chaisiri K."/>
            <person name="Xia D."/>
            <person name="Armstrong S.D."/>
            <person name="Fang Y."/>
            <person name="Donnelly M.J."/>
            <person name="Kadowaki T."/>
            <person name="McGarry J.W."/>
            <person name="Darby A.C."/>
            <person name="Makepeace B.L."/>
        </authorList>
    </citation>
    <scope>NUCLEOTIDE SEQUENCE [LARGE SCALE GENOMIC DNA]</scope>
    <source>
        <strain evidence="2">UoL-UT</strain>
    </source>
</reference>
<evidence type="ECO:0000256" key="1">
    <source>
        <dbReference type="SAM" id="Phobius"/>
    </source>
</evidence>
<evidence type="ECO:0000313" key="3">
    <source>
        <dbReference type="Proteomes" id="UP000288716"/>
    </source>
</evidence>
<protein>
    <submittedName>
        <fullName evidence="2">Uncharacterized protein</fullName>
    </submittedName>
</protein>
<keyword evidence="3" id="KW-1185">Reference proteome</keyword>
<dbReference type="Gene3D" id="2.110.10.10">
    <property type="entry name" value="Hemopexin-like domain"/>
    <property type="match status" value="1"/>
</dbReference>
<dbReference type="SUPFAM" id="SSF50923">
    <property type="entry name" value="Hemopexin-like domain"/>
    <property type="match status" value="1"/>
</dbReference>
<comment type="caution">
    <text evidence="2">The sequence shown here is derived from an EMBL/GenBank/DDBJ whole genome shotgun (WGS) entry which is preliminary data.</text>
</comment>
<dbReference type="InterPro" id="IPR036375">
    <property type="entry name" value="Hemopexin-like_dom_sf"/>
</dbReference>
<dbReference type="VEuPathDB" id="VectorBase:LDEU008223"/>
<dbReference type="AlphaFoldDB" id="A0A443S8I4"/>
<dbReference type="Proteomes" id="UP000288716">
    <property type="component" value="Unassembled WGS sequence"/>
</dbReference>
<keyword evidence="1" id="KW-0472">Membrane</keyword>
<accession>A0A443S8I4</accession>